<feature type="region of interest" description="Disordered" evidence="3">
    <location>
        <begin position="351"/>
        <end position="376"/>
    </location>
</feature>
<organism evidence="5 6">
    <name type="scientific">Tegillarca granosa</name>
    <name type="common">Malaysian cockle</name>
    <name type="synonym">Anadara granosa</name>
    <dbReference type="NCBI Taxonomy" id="220873"/>
    <lineage>
        <taxon>Eukaryota</taxon>
        <taxon>Metazoa</taxon>
        <taxon>Spiralia</taxon>
        <taxon>Lophotrochozoa</taxon>
        <taxon>Mollusca</taxon>
        <taxon>Bivalvia</taxon>
        <taxon>Autobranchia</taxon>
        <taxon>Pteriomorphia</taxon>
        <taxon>Arcoida</taxon>
        <taxon>Arcoidea</taxon>
        <taxon>Arcidae</taxon>
        <taxon>Tegillarca</taxon>
    </lineage>
</organism>
<keyword evidence="1" id="KW-0808">Transferase</keyword>
<dbReference type="InterPro" id="IPR018936">
    <property type="entry name" value="PI3/4_kinase_CS"/>
</dbReference>
<evidence type="ECO:0000313" key="5">
    <source>
        <dbReference type="EMBL" id="KAJ8319307.1"/>
    </source>
</evidence>
<sequence length="544" mass="63007">MHKKHSHGCLNETIYFISTFFNVKYKESDAHNEHPGLARRHCILTGQGYERLACGLTSIDSISDRNKQKITELAGNKKMKKEEKGYEHIKKSLSHDGISTQTCKYGMEEAHLSVAKYCDRFLRLKEDGYVKPERTDDANSEEIEISDHLLKTFPETITICLLNAMKLDSMEAVQWFPRLLQLVEYYPATMDILKKKATEVPCWMFILWISQMMALLDKPQAPAVKDIVLAIAREFPQFQNNQNIYHSRLTSLEFYAIVYPFKLSREGYTFGKSAQDKRNETVIEELAGLLSEERVPLISKFISALEQFGQPDQIFKDWGEDTSRLLKKKKRNGAKILEKYREMYEQLLESEKEKMGREKDNEETQSTQDSSMESLSTSASMIMVEKGNYPKQFLSFRKDVESYFGAGGKKLPDMSLKQFQKGLSTILFAMQQKGPPKVLEEYCQWMSDFNPNTDGRGLEIPGQYDGMSKPLPEYHVKIAGFDQRVLVLTSIRKPKRIIIRGNDEKEYKFLVKGGEDLRQDHRIEQLFFLMNKVFDKDPACRHEN</sequence>
<comment type="caution">
    <text evidence="5">The sequence shown here is derived from an EMBL/GenBank/DDBJ whole genome shotgun (WGS) entry which is preliminary data.</text>
</comment>
<dbReference type="PROSITE" id="PS50290">
    <property type="entry name" value="PI3_4_KINASE_3"/>
    <property type="match status" value="1"/>
</dbReference>
<evidence type="ECO:0000256" key="3">
    <source>
        <dbReference type="SAM" id="MobiDB-lite"/>
    </source>
</evidence>
<dbReference type="SUPFAM" id="SSF56112">
    <property type="entry name" value="Protein kinase-like (PK-like)"/>
    <property type="match status" value="1"/>
</dbReference>
<dbReference type="InterPro" id="IPR011009">
    <property type="entry name" value="Kinase-like_dom_sf"/>
</dbReference>
<feature type="compositionally biased region" description="Basic and acidic residues" evidence="3">
    <location>
        <begin position="351"/>
        <end position="362"/>
    </location>
</feature>
<dbReference type="PANTHER" id="PTHR11139">
    <property type="entry name" value="ATAXIA TELANGIECTASIA MUTATED ATM -RELATED"/>
    <property type="match status" value="1"/>
</dbReference>
<gene>
    <name evidence="5" type="ORF">KUTeg_004398</name>
</gene>
<dbReference type="PROSITE" id="PS00915">
    <property type="entry name" value="PI3_4_KINASE_1"/>
    <property type="match status" value="1"/>
</dbReference>
<keyword evidence="2" id="KW-0418">Kinase</keyword>
<dbReference type="InterPro" id="IPR000403">
    <property type="entry name" value="PI3/4_kinase_cat_dom"/>
</dbReference>
<evidence type="ECO:0000313" key="6">
    <source>
        <dbReference type="Proteomes" id="UP001217089"/>
    </source>
</evidence>
<reference evidence="5 6" key="1">
    <citation type="submission" date="2022-12" db="EMBL/GenBank/DDBJ databases">
        <title>Chromosome-level genome of Tegillarca granosa.</title>
        <authorList>
            <person name="Kim J."/>
        </authorList>
    </citation>
    <scope>NUCLEOTIDE SEQUENCE [LARGE SCALE GENOMIC DNA]</scope>
    <source>
        <strain evidence="5">Teg-2019</strain>
        <tissue evidence="5">Adductor muscle</tissue>
    </source>
</reference>
<name>A0ABQ9FRK1_TEGGR</name>
<dbReference type="InterPro" id="IPR050517">
    <property type="entry name" value="DDR_Repair_Kinase"/>
</dbReference>
<evidence type="ECO:0000256" key="1">
    <source>
        <dbReference type="ARBA" id="ARBA00022679"/>
    </source>
</evidence>
<evidence type="ECO:0000256" key="2">
    <source>
        <dbReference type="ARBA" id="ARBA00022777"/>
    </source>
</evidence>
<dbReference type="Proteomes" id="UP001217089">
    <property type="component" value="Unassembled WGS sequence"/>
</dbReference>
<protein>
    <recommendedName>
        <fullName evidence="4">PI3K/PI4K catalytic domain-containing protein</fullName>
    </recommendedName>
</protein>
<evidence type="ECO:0000259" key="4">
    <source>
        <dbReference type="PROSITE" id="PS50290"/>
    </source>
</evidence>
<feature type="domain" description="PI3K/PI4K catalytic" evidence="4">
    <location>
        <begin position="481"/>
        <end position="544"/>
    </location>
</feature>
<proteinExistence type="predicted"/>
<dbReference type="EMBL" id="JARBDR010000214">
    <property type="protein sequence ID" value="KAJ8319307.1"/>
    <property type="molecule type" value="Genomic_DNA"/>
</dbReference>
<dbReference type="PANTHER" id="PTHR11139:SF68">
    <property type="entry name" value="DNA-DEPENDENT PROTEIN KINASE CATALYTIC SUBUNIT"/>
    <property type="match status" value="1"/>
</dbReference>
<keyword evidence="6" id="KW-1185">Reference proteome</keyword>
<dbReference type="Gene3D" id="3.30.1010.10">
    <property type="entry name" value="Phosphatidylinositol 3-kinase Catalytic Subunit, Chain A, domain 4"/>
    <property type="match status" value="1"/>
</dbReference>
<accession>A0ABQ9FRK1</accession>